<reference evidence="5" key="1">
    <citation type="journal article" date="2020" name="Stud. Mycol.">
        <title>101 Dothideomycetes genomes: a test case for predicting lifestyles and emergence of pathogens.</title>
        <authorList>
            <person name="Haridas S."/>
            <person name="Albert R."/>
            <person name="Binder M."/>
            <person name="Bloem J."/>
            <person name="Labutti K."/>
            <person name="Salamov A."/>
            <person name="Andreopoulos B."/>
            <person name="Baker S."/>
            <person name="Barry K."/>
            <person name="Bills G."/>
            <person name="Bluhm B."/>
            <person name="Cannon C."/>
            <person name="Castanera R."/>
            <person name="Culley D."/>
            <person name="Daum C."/>
            <person name="Ezra D."/>
            <person name="Gonzalez J."/>
            <person name="Henrissat B."/>
            <person name="Kuo A."/>
            <person name="Liang C."/>
            <person name="Lipzen A."/>
            <person name="Lutzoni F."/>
            <person name="Magnuson J."/>
            <person name="Mondo S."/>
            <person name="Nolan M."/>
            <person name="Ohm R."/>
            <person name="Pangilinan J."/>
            <person name="Park H.-J."/>
            <person name="Ramirez L."/>
            <person name="Alfaro M."/>
            <person name="Sun H."/>
            <person name="Tritt A."/>
            <person name="Yoshinaga Y."/>
            <person name="Zwiers L.-H."/>
            <person name="Turgeon B."/>
            <person name="Goodwin S."/>
            <person name="Spatafora J."/>
            <person name="Crous P."/>
            <person name="Grigoriev I."/>
        </authorList>
    </citation>
    <scope>NUCLEOTIDE SEQUENCE</scope>
    <source>
        <strain evidence="5">CBS 207.26</strain>
    </source>
</reference>
<evidence type="ECO:0000256" key="1">
    <source>
        <dbReference type="ARBA" id="ARBA00004604"/>
    </source>
</evidence>
<dbReference type="SUPFAM" id="SSF50405">
    <property type="entry name" value="Actin-crosslinking proteins"/>
    <property type="match status" value="1"/>
</dbReference>
<comment type="similarity">
    <text evidence="2">Belongs to the FRG1 family.</text>
</comment>
<evidence type="ECO:0000256" key="4">
    <source>
        <dbReference type="SAM" id="MobiDB-lite"/>
    </source>
</evidence>
<proteinExistence type="inferred from homology"/>
<accession>A0A6A6DSA8</accession>
<evidence type="ECO:0000256" key="2">
    <source>
        <dbReference type="ARBA" id="ARBA00010878"/>
    </source>
</evidence>
<dbReference type="EMBL" id="ML994647">
    <property type="protein sequence ID" value="KAF2182507.1"/>
    <property type="molecule type" value="Genomic_DNA"/>
</dbReference>
<gene>
    <name evidence="5" type="ORF">K469DRAFT_669446</name>
</gene>
<dbReference type="InterPro" id="IPR008999">
    <property type="entry name" value="Actin-crosslinking"/>
</dbReference>
<dbReference type="GO" id="GO:0071013">
    <property type="term" value="C:catalytic step 2 spliceosome"/>
    <property type="evidence" value="ECO:0007669"/>
    <property type="project" value="TreeGrafter"/>
</dbReference>
<feature type="region of interest" description="Disordered" evidence="4">
    <location>
        <begin position="1"/>
        <end position="49"/>
    </location>
</feature>
<dbReference type="Pfam" id="PF06229">
    <property type="entry name" value="FRG1"/>
    <property type="match status" value="1"/>
</dbReference>
<feature type="compositionally biased region" description="Polar residues" evidence="4">
    <location>
        <begin position="27"/>
        <end position="39"/>
    </location>
</feature>
<dbReference type="GO" id="GO:0005730">
    <property type="term" value="C:nucleolus"/>
    <property type="evidence" value="ECO:0007669"/>
    <property type="project" value="UniProtKB-SubCell"/>
</dbReference>
<name>A0A6A6DSA8_9PEZI</name>
<evidence type="ECO:0000256" key="3">
    <source>
        <dbReference type="ARBA" id="ARBA00023242"/>
    </source>
</evidence>
<evidence type="ECO:0000313" key="6">
    <source>
        <dbReference type="Proteomes" id="UP000800200"/>
    </source>
</evidence>
<sequence>MVKPLTFKGEKKPKKRKRVADPDDPEATSSKALATTSDTKPGATEDDDSWVTADVPSDIAGPVIVVLPTEPGSCLACDANGKVFTSAIENFVDGDITTAEPHDVRQVWVANRVTGTESFSFKGHHGRYLSCDKYGILSATATAISPEESFLCIPVLDNPSTFSIQTQRDKFLTIDDSGSAGPNVRGDAEEITFNTTLRIRMQARFKPKLKASKEEKAREKISRKELEEVVGRRLNDEEVRKLKRARREGNFHEAALDLKVKSSHDKFAS</sequence>
<evidence type="ECO:0000313" key="5">
    <source>
        <dbReference type="EMBL" id="KAF2182507.1"/>
    </source>
</evidence>
<comment type="subcellular location">
    <subcellularLocation>
        <location evidence="1">Nucleus</location>
        <location evidence="1">Nucleolus</location>
    </subcellularLocation>
</comment>
<organism evidence="5 6">
    <name type="scientific">Zopfia rhizophila CBS 207.26</name>
    <dbReference type="NCBI Taxonomy" id="1314779"/>
    <lineage>
        <taxon>Eukaryota</taxon>
        <taxon>Fungi</taxon>
        <taxon>Dikarya</taxon>
        <taxon>Ascomycota</taxon>
        <taxon>Pezizomycotina</taxon>
        <taxon>Dothideomycetes</taxon>
        <taxon>Dothideomycetes incertae sedis</taxon>
        <taxon>Zopfiaceae</taxon>
        <taxon>Zopfia</taxon>
    </lineage>
</organism>
<dbReference type="GO" id="GO:0051015">
    <property type="term" value="F:actin filament binding"/>
    <property type="evidence" value="ECO:0007669"/>
    <property type="project" value="TreeGrafter"/>
</dbReference>
<protein>
    <submittedName>
        <fullName evidence="5">Actin-crosslinking protein</fullName>
    </submittedName>
</protein>
<dbReference type="CDD" id="cd23339">
    <property type="entry name" value="beta-trefoil_FSCN_fungal_FRG1-like"/>
    <property type="match status" value="1"/>
</dbReference>
<keyword evidence="6" id="KW-1185">Reference proteome</keyword>
<dbReference type="PANTHER" id="PTHR12928">
    <property type="entry name" value="FRG1 PROTEIN"/>
    <property type="match status" value="1"/>
</dbReference>
<dbReference type="OrthoDB" id="5539371at2759"/>
<dbReference type="Gene3D" id="2.80.10.50">
    <property type="match status" value="1"/>
</dbReference>
<dbReference type="InterPro" id="IPR010414">
    <property type="entry name" value="FRG1"/>
</dbReference>
<dbReference type="AlphaFoldDB" id="A0A6A6DSA8"/>
<dbReference type="Proteomes" id="UP000800200">
    <property type="component" value="Unassembled WGS sequence"/>
</dbReference>
<dbReference type="PANTHER" id="PTHR12928:SF0">
    <property type="entry name" value="FSHD REGION GENE 1"/>
    <property type="match status" value="1"/>
</dbReference>
<keyword evidence="3" id="KW-0539">Nucleus</keyword>